<keyword evidence="1" id="KW-0472">Membrane</keyword>
<evidence type="ECO:0000256" key="1">
    <source>
        <dbReference type="SAM" id="Phobius"/>
    </source>
</evidence>
<accession>A0A927BW16</accession>
<keyword evidence="1" id="KW-1133">Transmembrane helix</keyword>
<keyword evidence="3" id="KW-1185">Reference proteome</keyword>
<feature type="transmembrane region" description="Helical" evidence="1">
    <location>
        <begin position="401"/>
        <end position="421"/>
    </location>
</feature>
<organism evidence="2 3">
    <name type="scientific">Paenibacillus sabuli</name>
    <dbReference type="NCBI Taxonomy" id="2772509"/>
    <lineage>
        <taxon>Bacteria</taxon>
        <taxon>Bacillati</taxon>
        <taxon>Bacillota</taxon>
        <taxon>Bacilli</taxon>
        <taxon>Bacillales</taxon>
        <taxon>Paenibacillaceae</taxon>
        <taxon>Paenibacillus</taxon>
    </lineage>
</organism>
<feature type="transmembrane region" description="Helical" evidence="1">
    <location>
        <begin position="12"/>
        <end position="28"/>
    </location>
</feature>
<keyword evidence="1" id="KW-0812">Transmembrane</keyword>
<dbReference type="PANTHER" id="PTHR38442:SF1">
    <property type="entry name" value="INNER MEMBRANE PROTEIN"/>
    <property type="match status" value="1"/>
</dbReference>
<dbReference type="AlphaFoldDB" id="A0A927BW16"/>
<dbReference type="Pfam" id="PF04286">
    <property type="entry name" value="DUF445"/>
    <property type="match status" value="1"/>
</dbReference>
<dbReference type="RefSeq" id="WP_190919304.1">
    <property type="nucleotide sequence ID" value="NZ_JACXIZ010000026.1"/>
</dbReference>
<protein>
    <submittedName>
        <fullName evidence="2">DUF445 domain-containing protein</fullName>
    </submittedName>
</protein>
<evidence type="ECO:0000313" key="2">
    <source>
        <dbReference type="EMBL" id="MBD2846685.1"/>
    </source>
</evidence>
<dbReference type="InterPro" id="IPR007383">
    <property type="entry name" value="DUF445"/>
</dbReference>
<gene>
    <name evidence="2" type="ORF">IDH44_15915</name>
</gene>
<reference evidence="2" key="1">
    <citation type="submission" date="2020-09" db="EMBL/GenBank/DDBJ databases">
        <title>A novel bacterium of genus Paenibacillus, isolated from South China Sea.</title>
        <authorList>
            <person name="Huang H."/>
            <person name="Mo K."/>
            <person name="Hu Y."/>
        </authorList>
    </citation>
    <scope>NUCLEOTIDE SEQUENCE</scope>
    <source>
        <strain evidence="2">IB182496</strain>
    </source>
</reference>
<evidence type="ECO:0000313" key="3">
    <source>
        <dbReference type="Proteomes" id="UP000621560"/>
    </source>
</evidence>
<feature type="transmembrane region" description="Helical" evidence="1">
    <location>
        <begin position="34"/>
        <end position="58"/>
    </location>
</feature>
<name>A0A927BW16_9BACL</name>
<comment type="caution">
    <text evidence="2">The sequence shown here is derived from an EMBL/GenBank/DDBJ whole genome shotgun (WGS) entry which is preliminary data.</text>
</comment>
<dbReference type="PANTHER" id="PTHR38442">
    <property type="entry name" value="INNER MEMBRANE PROTEIN-RELATED"/>
    <property type="match status" value="1"/>
</dbReference>
<sequence>MGKLGMRTKANLILGVAGVGILATYPFSHTFGGGLLFAAFSAATIGGLADSFAVSALFGHPLRIPWPRWMGTRIIARQRERLIGELTDLVERELLTVEHVSRTLRDIPVADLLLGDLRQPQRAEELGTLAAGLAADLLQRVDAEELATGLQRYANRHADALQASDLLADLLEWSLRAGADDAIVRFATRHLAELAGSAPIRSIIREFAAAVVLGYEAGKPQRRFVDRLAGLDADTISAKVQDWLARFLREFGAPGHSGGARLKAQLGTLAVRLREDEALRAQVERYKVRLLAQASVKLSLPELLARKLAELRERLDGGADGSQAHRWLTGQIRRGIEWLAASETWRTRLDTELKRQLEGWVERNHAKIGALVQDKLGALSEQELIAFVKDKAHRDLQYIRLNGMIVGALVGIALDLSTAWLGEGRL</sequence>
<dbReference type="Proteomes" id="UP000621560">
    <property type="component" value="Unassembled WGS sequence"/>
</dbReference>
<proteinExistence type="predicted"/>
<dbReference type="EMBL" id="JACXIZ010000026">
    <property type="protein sequence ID" value="MBD2846685.1"/>
    <property type="molecule type" value="Genomic_DNA"/>
</dbReference>
<dbReference type="GO" id="GO:0005886">
    <property type="term" value="C:plasma membrane"/>
    <property type="evidence" value="ECO:0007669"/>
    <property type="project" value="TreeGrafter"/>
</dbReference>